<evidence type="ECO:0000313" key="1">
    <source>
        <dbReference type="EMBL" id="KYO20633.1"/>
    </source>
</evidence>
<organism evidence="1 2">
    <name type="scientific">Alligator mississippiensis</name>
    <name type="common">American alligator</name>
    <dbReference type="NCBI Taxonomy" id="8496"/>
    <lineage>
        <taxon>Eukaryota</taxon>
        <taxon>Metazoa</taxon>
        <taxon>Chordata</taxon>
        <taxon>Craniata</taxon>
        <taxon>Vertebrata</taxon>
        <taxon>Euteleostomi</taxon>
        <taxon>Archelosauria</taxon>
        <taxon>Archosauria</taxon>
        <taxon>Crocodylia</taxon>
        <taxon>Alligatoridae</taxon>
        <taxon>Alligatorinae</taxon>
        <taxon>Alligator</taxon>
    </lineage>
</organism>
<dbReference type="AlphaFoldDB" id="A0A151M7Y8"/>
<reference evidence="1 2" key="1">
    <citation type="journal article" date="2012" name="Genome Biol.">
        <title>Sequencing three crocodilian genomes to illuminate the evolution of archosaurs and amniotes.</title>
        <authorList>
            <person name="St John J.A."/>
            <person name="Braun E.L."/>
            <person name="Isberg S.R."/>
            <person name="Miles L.G."/>
            <person name="Chong A.Y."/>
            <person name="Gongora J."/>
            <person name="Dalzell P."/>
            <person name="Moran C."/>
            <person name="Bed'hom B."/>
            <person name="Abzhanov A."/>
            <person name="Burgess S.C."/>
            <person name="Cooksey A.M."/>
            <person name="Castoe T.A."/>
            <person name="Crawford N.G."/>
            <person name="Densmore L.D."/>
            <person name="Drew J.C."/>
            <person name="Edwards S.V."/>
            <person name="Faircloth B.C."/>
            <person name="Fujita M.K."/>
            <person name="Greenwold M.J."/>
            <person name="Hoffmann F.G."/>
            <person name="Howard J.M."/>
            <person name="Iguchi T."/>
            <person name="Janes D.E."/>
            <person name="Khan S.Y."/>
            <person name="Kohno S."/>
            <person name="de Koning A.J."/>
            <person name="Lance S.L."/>
            <person name="McCarthy F.M."/>
            <person name="McCormack J.E."/>
            <person name="Merchant M.E."/>
            <person name="Peterson D.G."/>
            <person name="Pollock D.D."/>
            <person name="Pourmand N."/>
            <person name="Raney B.J."/>
            <person name="Roessler K.A."/>
            <person name="Sanford J.R."/>
            <person name="Sawyer R.H."/>
            <person name="Schmidt C.J."/>
            <person name="Triplett E.W."/>
            <person name="Tuberville T.D."/>
            <person name="Venegas-Anaya M."/>
            <person name="Howard J.T."/>
            <person name="Jarvis E.D."/>
            <person name="Guillette L.J.Jr."/>
            <person name="Glenn T.C."/>
            <person name="Green R.E."/>
            <person name="Ray D.A."/>
        </authorList>
    </citation>
    <scope>NUCLEOTIDE SEQUENCE [LARGE SCALE GENOMIC DNA]</scope>
    <source>
        <strain evidence="1">KSC_2009_1</strain>
    </source>
</reference>
<accession>A0A151M7Y8</accession>
<dbReference type="Proteomes" id="UP000050525">
    <property type="component" value="Unassembled WGS sequence"/>
</dbReference>
<proteinExistence type="predicted"/>
<sequence length="74" mass="8374">MSNPESPAALIVDCKSQRPWGQQEEPHLHGINNRKKYDAWNGDLRGLKVPSLKNSRLLPFAVWDYKSKLSSVVA</sequence>
<evidence type="ECO:0000313" key="2">
    <source>
        <dbReference type="Proteomes" id="UP000050525"/>
    </source>
</evidence>
<gene>
    <name evidence="1" type="ORF">Y1Q_0012526</name>
</gene>
<dbReference type="EMBL" id="AKHW03006358">
    <property type="protein sequence ID" value="KYO20633.1"/>
    <property type="molecule type" value="Genomic_DNA"/>
</dbReference>
<keyword evidence="2" id="KW-1185">Reference proteome</keyword>
<name>A0A151M7Y8_ALLMI</name>
<comment type="caution">
    <text evidence="1">The sequence shown here is derived from an EMBL/GenBank/DDBJ whole genome shotgun (WGS) entry which is preliminary data.</text>
</comment>
<protein>
    <submittedName>
        <fullName evidence="1">Uncharacterized protein</fullName>
    </submittedName>
</protein>